<dbReference type="Gene3D" id="1.10.357.50">
    <property type="match status" value="1"/>
</dbReference>
<comment type="caution">
    <text evidence="4">The sequence shown here is derived from an EMBL/GenBank/DDBJ whole genome shotgun (WGS) entry which is preliminary data.</text>
</comment>
<evidence type="ECO:0000256" key="3">
    <source>
        <dbReference type="ARBA" id="ARBA00022483"/>
    </source>
</evidence>
<dbReference type="InterPro" id="IPR042532">
    <property type="entry name" value="EXOC3/Sec6_C"/>
</dbReference>
<dbReference type="Gene3D" id="1.10.357.70">
    <property type="entry name" value="Exocyst complex component Sec6, C-terminal domain"/>
    <property type="match status" value="1"/>
</dbReference>
<evidence type="ECO:0000313" key="5">
    <source>
        <dbReference type="Proteomes" id="UP001152795"/>
    </source>
</evidence>
<comment type="similarity">
    <text evidence="1">Belongs to the SEC6 family.</text>
</comment>
<dbReference type="Proteomes" id="UP001152795">
    <property type="component" value="Unassembled WGS sequence"/>
</dbReference>
<evidence type="ECO:0000313" key="4">
    <source>
        <dbReference type="EMBL" id="CAB3985288.1"/>
    </source>
</evidence>
<proteinExistence type="inferred from homology"/>
<reference evidence="4" key="1">
    <citation type="submission" date="2020-04" db="EMBL/GenBank/DDBJ databases">
        <authorList>
            <person name="Alioto T."/>
            <person name="Alioto T."/>
            <person name="Gomez Garrido J."/>
        </authorList>
    </citation>
    <scope>NUCLEOTIDE SEQUENCE</scope>
    <source>
        <strain evidence="4">A484AB</strain>
    </source>
</reference>
<dbReference type="GO" id="GO:0000145">
    <property type="term" value="C:exocyst"/>
    <property type="evidence" value="ECO:0007669"/>
    <property type="project" value="InterPro"/>
</dbReference>
<accession>A0A7D9HMM6</accession>
<dbReference type="Pfam" id="PF06046">
    <property type="entry name" value="Sec6"/>
    <property type="match status" value="1"/>
</dbReference>
<dbReference type="EMBL" id="CACRXK020000852">
    <property type="protein sequence ID" value="CAB3985288.1"/>
    <property type="molecule type" value="Genomic_DNA"/>
</dbReference>
<keyword evidence="5" id="KW-1185">Reference proteome</keyword>
<dbReference type="GO" id="GO:0051601">
    <property type="term" value="P:exocyst localization"/>
    <property type="evidence" value="ECO:0007669"/>
    <property type="project" value="TreeGrafter"/>
</dbReference>
<keyword evidence="2" id="KW-0813">Transport</keyword>
<evidence type="ECO:0000256" key="2">
    <source>
        <dbReference type="ARBA" id="ARBA00022448"/>
    </source>
</evidence>
<dbReference type="OrthoDB" id="10047020at2759"/>
<dbReference type="PANTHER" id="PTHR21292">
    <property type="entry name" value="EXOCYST COMPLEX COMPONENT SEC6-RELATED"/>
    <property type="match status" value="1"/>
</dbReference>
<evidence type="ECO:0000256" key="1">
    <source>
        <dbReference type="ARBA" id="ARBA00009447"/>
    </source>
</evidence>
<dbReference type="GO" id="GO:0006887">
    <property type="term" value="P:exocytosis"/>
    <property type="evidence" value="ECO:0007669"/>
    <property type="project" value="UniProtKB-KW"/>
</dbReference>
<dbReference type="PANTHER" id="PTHR21292:SF1">
    <property type="entry name" value="EXOCYST COMPLEX COMPONENT 3"/>
    <property type="match status" value="1"/>
</dbReference>
<organism evidence="4 5">
    <name type="scientific">Paramuricea clavata</name>
    <name type="common">Red gorgonian</name>
    <name type="synonym">Violescent sea-whip</name>
    <dbReference type="NCBI Taxonomy" id="317549"/>
    <lineage>
        <taxon>Eukaryota</taxon>
        <taxon>Metazoa</taxon>
        <taxon>Cnidaria</taxon>
        <taxon>Anthozoa</taxon>
        <taxon>Octocorallia</taxon>
        <taxon>Malacalcyonacea</taxon>
        <taxon>Plexauridae</taxon>
        <taxon>Paramuricea</taxon>
    </lineage>
</organism>
<keyword evidence="3" id="KW-0268">Exocytosis</keyword>
<dbReference type="InterPro" id="IPR010326">
    <property type="entry name" value="EXOC3/Sec6"/>
</dbReference>
<name>A0A7D9HMM6_PARCT</name>
<dbReference type="GO" id="GO:0000149">
    <property type="term" value="F:SNARE binding"/>
    <property type="evidence" value="ECO:0007669"/>
    <property type="project" value="TreeGrafter"/>
</dbReference>
<protein>
    <submittedName>
        <fullName evidence="4">Exocyst complex component 3</fullName>
    </submittedName>
</protein>
<sequence>MDSFVNKDADLNSAKAEALANASRSVAGYLQHPDQLDKVEQYRRRVMRNKASVEARLKNAVQSQLDDVRSGLHQLQSALQDVKHVKKNMNEVDEIFRSCTHLGEELDEIKHCHTKHSEAAKACQHLNQIFGVPSTVVYTEECIENGKLLEAHQKLSELEATRDEVLLEVHKMEKTNSTSKKEAHLVEAYFAGIEVCSKKLAKQLVVILERILSTVRVDPAKLVTVLRIVEREERADKRAEERRLRTGFNPPERPKSLRAKLYETLETSVDHRFESLQIKLEERAQDKMWLVKHLERTRQTMVEDLIVIKTSGQPCFPPSYNIFDKYVKMYHKELSKMLEDLVCMQALESDECVSILTWLTEYDGQDLMMHPELQIDAHTLDPLLKPHILKALKDTYFTATSKNIKEWMNRLAQTDMKDWHESSLPDSDGEGYFITPLPVFLFQMVDQNIQVGAQAGEECQIIVLKTCIEAMQEFQRKYREAVRTYKKEHSEDRNEPQYFIQFVVAIANNCLKCAEFTTELKDRMMNELQAGKFGEDQQQIFKSLYDYFHQMAEECCNILLDEVFLDTEDHFKRILTRNDWYKGSVHVETILATVEDYNNDFTHVMPEHHGIILSSCLDRVIVEYIRAMTERRMKFKGYGERKNAAEQINKETGKITETFKKLGVDPDKVTEKCAVIPMLSEIIKLKSAELLSLEISGLATKYKDFTSDHAMALLAMREDIGRGNINEILANSDLSSRAEDSQKEEGIFSHIQIAASSLWDKLNK</sequence>
<dbReference type="AlphaFoldDB" id="A0A7D9HMM6"/>
<gene>
    <name evidence="4" type="ORF">PACLA_8A033484</name>
</gene>